<comment type="caution">
    <text evidence="1">The sequence shown here is derived from an EMBL/GenBank/DDBJ whole genome shotgun (WGS) entry which is preliminary data.</text>
</comment>
<dbReference type="InterPro" id="IPR045941">
    <property type="entry name" value="DUF6361"/>
</dbReference>
<sequence length="397" mass="45260">MSEGIGMSVMAWVDFGQEHREGMDRLLDAFRDESTVDELGIGTVRDAFADMMFPGTSTLHTRARYLLFVSWLATSVAAQRLPLERATGELRRRETQLIEALVAGDPDGGVIGRVSRARLKRMPSEVYWGALGRYRIRRCDEGPQQHFRTVTAMPVPPPEEEDDAPRHLHDPHFAQLPPVPDGLDTLVDFDLTREEAEFLDERIQATCPGSYLAWLVRHRTPDDAAYPWDPALTEDLDGEPAVVVAHARRLRHLYQGAPLLYNLLLARSKGWAEGVEDYEERLDTWSSSEELRTSVQEWDTKAFWRVVLDERRVNIGTRGFIDAWVDLVRTDPGQGWRSVEAADLVRQRERRLKRSRSRFDNRDALAAWEGEAGVAGLHYRWASASTMVNDIRDGLER</sequence>
<dbReference type="Proteomes" id="UP000054837">
    <property type="component" value="Unassembled WGS sequence"/>
</dbReference>
<name>A0A0W8I569_9MICO</name>
<dbReference type="STRING" id="767452.AVL62_00985"/>
<dbReference type="EMBL" id="LQBL01000028">
    <property type="protein sequence ID" value="KUG53405.1"/>
    <property type="molecule type" value="Genomic_DNA"/>
</dbReference>
<reference evidence="1 2" key="1">
    <citation type="submission" date="2015-12" db="EMBL/GenBank/DDBJ databases">
        <title>Serinicoccus chungangenesis strain CD08_5 genome sequencing and assembly.</title>
        <authorList>
            <person name="Chander A.M."/>
            <person name="Kaur G."/>
            <person name="Nair G.R."/>
            <person name="Dhawan D.K."/>
            <person name="Kochhar R.K."/>
            <person name="Mayilraj S."/>
            <person name="Bhadada S.K."/>
        </authorList>
    </citation>
    <scope>NUCLEOTIDE SEQUENCE [LARGE SCALE GENOMIC DNA]</scope>
    <source>
        <strain evidence="1 2">CD08_5</strain>
    </source>
</reference>
<accession>A0A0W8I569</accession>
<evidence type="ECO:0000313" key="1">
    <source>
        <dbReference type="EMBL" id="KUG53405.1"/>
    </source>
</evidence>
<dbReference type="RefSeq" id="WP_058891413.1">
    <property type="nucleotide sequence ID" value="NZ_LQBL01000028.1"/>
</dbReference>
<dbReference type="AlphaFoldDB" id="A0A0W8I569"/>
<dbReference type="OrthoDB" id="1825624at2"/>
<keyword evidence="2" id="KW-1185">Reference proteome</keyword>
<proteinExistence type="predicted"/>
<protein>
    <submittedName>
        <fullName evidence="1">Uncharacterized protein</fullName>
    </submittedName>
</protein>
<dbReference type="Pfam" id="PF19888">
    <property type="entry name" value="DUF6361"/>
    <property type="match status" value="1"/>
</dbReference>
<gene>
    <name evidence="1" type="ORF">AVL62_00985</name>
</gene>
<evidence type="ECO:0000313" key="2">
    <source>
        <dbReference type="Proteomes" id="UP000054837"/>
    </source>
</evidence>
<organism evidence="1 2">
    <name type="scientific">Serinicoccus chungangensis</name>
    <dbReference type="NCBI Taxonomy" id="767452"/>
    <lineage>
        <taxon>Bacteria</taxon>
        <taxon>Bacillati</taxon>
        <taxon>Actinomycetota</taxon>
        <taxon>Actinomycetes</taxon>
        <taxon>Micrococcales</taxon>
        <taxon>Ornithinimicrobiaceae</taxon>
        <taxon>Serinicoccus</taxon>
    </lineage>
</organism>